<organism evidence="3 4">
    <name type="scientific">Sinocyclocheilus grahami</name>
    <name type="common">Dianchi golden-line fish</name>
    <name type="synonym">Barbus grahami</name>
    <dbReference type="NCBI Taxonomy" id="75366"/>
    <lineage>
        <taxon>Eukaryota</taxon>
        <taxon>Metazoa</taxon>
        <taxon>Chordata</taxon>
        <taxon>Craniata</taxon>
        <taxon>Vertebrata</taxon>
        <taxon>Euteleostomi</taxon>
        <taxon>Actinopterygii</taxon>
        <taxon>Neopterygii</taxon>
        <taxon>Teleostei</taxon>
        <taxon>Ostariophysi</taxon>
        <taxon>Cypriniformes</taxon>
        <taxon>Cyprinidae</taxon>
        <taxon>Cyprininae</taxon>
        <taxon>Sinocyclocheilus</taxon>
    </lineage>
</organism>
<dbReference type="Pfam" id="PF00638">
    <property type="entry name" value="Ran_BP1"/>
    <property type="match status" value="2"/>
</dbReference>
<dbReference type="SUPFAM" id="SSF50729">
    <property type="entry name" value="PH domain-like"/>
    <property type="match status" value="2"/>
</dbReference>
<dbReference type="InterPro" id="IPR000156">
    <property type="entry name" value="Ran_bind_dom"/>
</dbReference>
<dbReference type="PROSITE" id="PS50196">
    <property type="entry name" value="RANBD1"/>
    <property type="match status" value="2"/>
</dbReference>
<sequence length="355" mass="40458">MSDNDEMYKTDENDDIQFEPVVQMPEKVDLVTGEEDEKVLYSQRVKLFRFDTETNQWKERGVGNLKLLKNSQNGRLRVLMRREQVFKVCANHWITTTMNLKPLSGSDRAWMWMASDFSDGDAKLEQLAAKFKTPELAEEFKLKFEECQRLLLDIPLQTPHKLVNIGRTAQLIKQAEEMKSGLKDLKSFLTCQNKDDKSCDTSHSTSAVVGKLDSESTAPTLEWDNYDFREEVHEDYASSSVCNTPLQPDPVAKNLFRFGESSTGFSFSFQPILSPSKSPSKLNQSQASVGTDDEQEASHEEERDGQYFEPVVPLPDLVEVSTGEENEQVLFSHRAKLYRYDKDLSQWNVSHGSGG</sequence>
<dbReference type="PANTHER" id="PTHR23138">
    <property type="entry name" value="RAN BINDING PROTEIN"/>
    <property type="match status" value="1"/>
</dbReference>
<evidence type="ECO:0000313" key="4">
    <source>
        <dbReference type="Proteomes" id="UP000472262"/>
    </source>
</evidence>
<dbReference type="FunFam" id="2.30.29.30:FF:000018">
    <property type="entry name" value="E3 SUMO-protein ligase RanBP2"/>
    <property type="match status" value="1"/>
</dbReference>
<feature type="domain" description="RanBD1" evidence="2">
    <location>
        <begin position="307"/>
        <end position="348"/>
    </location>
</feature>
<evidence type="ECO:0000313" key="3">
    <source>
        <dbReference type="Ensembl" id="ENSSGRP00000088992.1"/>
    </source>
</evidence>
<feature type="region of interest" description="Disordered" evidence="1">
    <location>
        <begin position="275"/>
        <end position="311"/>
    </location>
</feature>
<name>A0A672RJR9_SINGR</name>
<reference evidence="3" key="1">
    <citation type="submission" date="2025-08" db="UniProtKB">
        <authorList>
            <consortium name="Ensembl"/>
        </authorList>
    </citation>
    <scope>IDENTIFICATION</scope>
</reference>
<reference evidence="3" key="2">
    <citation type="submission" date="2025-09" db="UniProtKB">
        <authorList>
            <consortium name="Ensembl"/>
        </authorList>
    </citation>
    <scope>IDENTIFICATION</scope>
</reference>
<feature type="compositionally biased region" description="Basic and acidic residues" evidence="1">
    <location>
        <begin position="296"/>
        <end position="306"/>
    </location>
</feature>
<dbReference type="Ensembl" id="ENSSGRT00000094726.1">
    <property type="protein sequence ID" value="ENSSGRP00000088992.1"/>
    <property type="gene ID" value="ENSSGRG00000044648.1"/>
</dbReference>
<dbReference type="PANTHER" id="PTHR23138:SF87">
    <property type="entry name" value="E3 SUMO-PROTEIN LIGASE RANBP2"/>
    <property type="match status" value="1"/>
</dbReference>
<protein>
    <recommendedName>
        <fullName evidence="2">RanBD1 domain-containing protein</fullName>
    </recommendedName>
</protein>
<dbReference type="Proteomes" id="UP000472262">
    <property type="component" value="Unassembled WGS sequence"/>
</dbReference>
<dbReference type="InterPro" id="IPR011993">
    <property type="entry name" value="PH-like_dom_sf"/>
</dbReference>
<dbReference type="CDD" id="cd13177">
    <property type="entry name" value="RanBD2_RanBP2-like"/>
    <property type="match status" value="1"/>
</dbReference>
<evidence type="ECO:0000256" key="1">
    <source>
        <dbReference type="SAM" id="MobiDB-lite"/>
    </source>
</evidence>
<dbReference type="Gene3D" id="2.30.29.30">
    <property type="entry name" value="Pleckstrin-homology domain (PH domain)/Phosphotyrosine-binding domain (PTB)"/>
    <property type="match status" value="2"/>
</dbReference>
<dbReference type="AlphaFoldDB" id="A0A672RJR9"/>
<dbReference type="GO" id="GO:0005643">
    <property type="term" value="C:nuclear pore"/>
    <property type="evidence" value="ECO:0007669"/>
    <property type="project" value="TreeGrafter"/>
</dbReference>
<dbReference type="GO" id="GO:0005737">
    <property type="term" value="C:cytoplasm"/>
    <property type="evidence" value="ECO:0007669"/>
    <property type="project" value="TreeGrafter"/>
</dbReference>
<dbReference type="SMART" id="SM00160">
    <property type="entry name" value="RanBD"/>
    <property type="match status" value="1"/>
</dbReference>
<accession>A0A672RJR9</accession>
<dbReference type="InParanoid" id="A0A672RJR9"/>
<feature type="domain" description="RanBD1" evidence="2">
    <location>
        <begin position="17"/>
        <end position="153"/>
    </location>
</feature>
<feature type="compositionally biased region" description="Low complexity" evidence="1">
    <location>
        <begin position="275"/>
        <end position="286"/>
    </location>
</feature>
<dbReference type="InterPro" id="IPR045255">
    <property type="entry name" value="RanBP1-like"/>
</dbReference>
<evidence type="ECO:0000259" key="2">
    <source>
        <dbReference type="PROSITE" id="PS50196"/>
    </source>
</evidence>
<dbReference type="GO" id="GO:0005096">
    <property type="term" value="F:GTPase activator activity"/>
    <property type="evidence" value="ECO:0007669"/>
    <property type="project" value="TreeGrafter"/>
</dbReference>
<proteinExistence type="predicted"/>
<keyword evidence="4" id="KW-1185">Reference proteome</keyword>